<evidence type="ECO:0000313" key="2">
    <source>
        <dbReference type="Proteomes" id="UP001054821"/>
    </source>
</evidence>
<comment type="caution">
    <text evidence="1">The sequence shown here is derived from an EMBL/GenBank/DDBJ whole genome shotgun (WGS) entry which is preliminary data.</text>
</comment>
<evidence type="ECO:0000313" key="1">
    <source>
        <dbReference type="EMBL" id="KAI5327034.1"/>
    </source>
</evidence>
<accession>A0AAD4VMI3</accession>
<dbReference type="AlphaFoldDB" id="A0AAD4VMI3"/>
<reference evidence="1 2" key="1">
    <citation type="journal article" date="2022" name="G3 (Bethesda)">
        <title>Whole-genome sequence and methylome profiling of the almond [Prunus dulcis (Mill.) D.A. Webb] cultivar 'Nonpareil'.</title>
        <authorList>
            <person name="D'Amico-Willman K.M."/>
            <person name="Ouma W.Z."/>
            <person name="Meulia T."/>
            <person name="Sideli G.M."/>
            <person name="Gradziel T.M."/>
            <person name="Fresnedo-Ramirez J."/>
        </authorList>
    </citation>
    <scope>NUCLEOTIDE SEQUENCE [LARGE SCALE GENOMIC DNA]</scope>
    <source>
        <strain evidence="1">Clone GOH B32 T37-40</strain>
    </source>
</reference>
<proteinExistence type="predicted"/>
<gene>
    <name evidence="1" type="ORF">L3X38_026430</name>
</gene>
<name>A0AAD4VMI3_PRUDU</name>
<protein>
    <submittedName>
        <fullName evidence="1">Uncharacterized protein</fullName>
    </submittedName>
</protein>
<dbReference type="EMBL" id="JAJFAZ020000005">
    <property type="protein sequence ID" value="KAI5327034.1"/>
    <property type="molecule type" value="Genomic_DNA"/>
</dbReference>
<dbReference type="Proteomes" id="UP001054821">
    <property type="component" value="Chromosome 5"/>
</dbReference>
<organism evidence="1 2">
    <name type="scientific">Prunus dulcis</name>
    <name type="common">Almond</name>
    <name type="synonym">Amygdalus dulcis</name>
    <dbReference type="NCBI Taxonomy" id="3755"/>
    <lineage>
        <taxon>Eukaryota</taxon>
        <taxon>Viridiplantae</taxon>
        <taxon>Streptophyta</taxon>
        <taxon>Embryophyta</taxon>
        <taxon>Tracheophyta</taxon>
        <taxon>Spermatophyta</taxon>
        <taxon>Magnoliopsida</taxon>
        <taxon>eudicotyledons</taxon>
        <taxon>Gunneridae</taxon>
        <taxon>Pentapetalae</taxon>
        <taxon>rosids</taxon>
        <taxon>fabids</taxon>
        <taxon>Rosales</taxon>
        <taxon>Rosaceae</taxon>
        <taxon>Amygdaloideae</taxon>
        <taxon>Amygdaleae</taxon>
        <taxon>Prunus</taxon>
    </lineage>
</organism>
<sequence length="146" mass="16769">MDPELKSIISHLANLKKAMAESEQQPKEAYAIKLQGDIPRYVLGPLYPLQPPDEVVRIWAEQNDDPPSFIVEFDWKSTWEALRPFKGWPCKTSEVDCVAKKRSKAKKPNPAADVDPKKIWYEWYKALEPKLKTSLQKSGIYDVLAL</sequence>
<keyword evidence="2" id="KW-1185">Reference proteome</keyword>